<evidence type="ECO:0000256" key="1">
    <source>
        <dbReference type="SAM" id="MobiDB-lite"/>
    </source>
</evidence>
<sequence length="219" mass="24545">MKSMFRKCPNVVILFVVLFSLYKSEAQPLTDNDLAVHGLFEDESPSEEVKRAGFVGMRGKKWRSEDDLTLSPSLNHLDSDESKAIQILEYLLASSSASASPSSSYWPQPSLSSDKRGNSRGIDQLQRHGHDVNSDFYKRATSSGFVGMRGKKSNEEAPLDGYRLPSIYPDKRSGFVGMRGKKMLESNYSPFWPISADHFNMMKMRRGGSSGFVGMRGRR</sequence>
<feature type="signal peptide" evidence="2">
    <location>
        <begin position="1"/>
        <end position="26"/>
    </location>
</feature>
<dbReference type="EMBL" id="VCGU01000010">
    <property type="protein sequence ID" value="TRY69079.1"/>
    <property type="molecule type" value="Genomic_DNA"/>
</dbReference>
<dbReference type="Proteomes" id="UP000318571">
    <property type="component" value="Chromosome 1"/>
</dbReference>
<feature type="chain" id="PRO_5021776089" evidence="2">
    <location>
        <begin position="27"/>
        <end position="219"/>
    </location>
</feature>
<evidence type="ECO:0000313" key="3">
    <source>
        <dbReference type="EMBL" id="TRY69079.1"/>
    </source>
</evidence>
<name>A0A553NUH1_TIGCA</name>
<keyword evidence="2" id="KW-0732">Signal</keyword>
<evidence type="ECO:0000256" key="2">
    <source>
        <dbReference type="SAM" id="SignalP"/>
    </source>
</evidence>
<keyword evidence="4" id="KW-1185">Reference proteome</keyword>
<accession>A0A553NUH1</accession>
<comment type="caution">
    <text evidence="3">The sequence shown here is derived from an EMBL/GenBank/DDBJ whole genome shotgun (WGS) entry which is preliminary data.</text>
</comment>
<organism evidence="3 4">
    <name type="scientific">Tigriopus californicus</name>
    <name type="common">Marine copepod</name>
    <dbReference type="NCBI Taxonomy" id="6832"/>
    <lineage>
        <taxon>Eukaryota</taxon>
        <taxon>Metazoa</taxon>
        <taxon>Ecdysozoa</taxon>
        <taxon>Arthropoda</taxon>
        <taxon>Crustacea</taxon>
        <taxon>Multicrustacea</taxon>
        <taxon>Hexanauplia</taxon>
        <taxon>Copepoda</taxon>
        <taxon>Harpacticoida</taxon>
        <taxon>Harpacticidae</taxon>
        <taxon>Tigriopus</taxon>
    </lineage>
</organism>
<protein>
    <submittedName>
        <fullName evidence="3">Uncharacterized protein</fullName>
    </submittedName>
</protein>
<feature type="compositionally biased region" description="Low complexity" evidence="1">
    <location>
        <begin position="98"/>
        <end position="112"/>
    </location>
</feature>
<feature type="region of interest" description="Disordered" evidence="1">
    <location>
        <begin position="98"/>
        <end position="131"/>
    </location>
</feature>
<dbReference type="AlphaFoldDB" id="A0A553NUH1"/>
<proteinExistence type="predicted"/>
<gene>
    <name evidence="3" type="ORF">TCAL_03025</name>
</gene>
<reference evidence="3 4" key="1">
    <citation type="journal article" date="2018" name="Nat. Ecol. Evol.">
        <title>Genomic signatures of mitonuclear coevolution across populations of Tigriopus californicus.</title>
        <authorList>
            <person name="Barreto F.S."/>
            <person name="Watson E.T."/>
            <person name="Lima T.G."/>
            <person name="Willett C.S."/>
            <person name="Edmands S."/>
            <person name="Li W."/>
            <person name="Burton R.S."/>
        </authorList>
    </citation>
    <scope>NUCLEOTIDE SEQUENCE [LARGE SCALE GENOMIC DNA]</scope>
    <source>
        <strain evidence="3 4">San Diego</strain>
    </source>
</reference>
<evidence type="ECO:0000313" key="4">
    <source>
        <dbReference type="Proteomes" id="UP000318571"/>
    </source>
</evidence>